<sequence length="362" mass="38805">MNIIIGFDIGGTNSRAAIAGVEGDKLIPHPDFPDLIDQKVGSKNALKAFIRDLLGRLPETDRLTGALLALAGPVTHRRGVTMTNWPESRDMTLEEFVEWGLPRERTTLLNDMEAGCYGLVRHLREGGGEYFERVGDHDAPSPVALDENGGAGNRVFIAPGTGLGAAGIIEVDGPPGAPPRVYPIAAELQNTPMPVLRAEHRTVVDWLRREKHIPHPTWEDIVSGRGLVSLYRALAAASTNGSAGAAGVLIRTADPAAAIAKAGIMGEDPMARQALSVFYGCVGHFCQLMALGFQAFGGVFIGGASTLKNRDFIQDDPNGSVLPNAFLNNPTQRPLLARFPLYLVKKGDLNLDGTLWFGHHLS</sequence>
<accession>A0A450V5A6</accession>
<evidence type="ECO:0000256" key="2">
    <source>
        <dbReference type="ARBA" id="ARBA00022777"/>
    </source>
</evidence>
<evidence type="ECO:0000313" key="4">
    <source>
        <dbReference type="EMBL" id="VFJ99877.1"/>
    </source>
</evidence>
<keyword evidence="1" id="KW-0808">Transferase</keyword>
<dbReference type="Pfam" id="PF02685">
    <property type="entry name" value="Glucokinase"/>
    <property type="match status" value="1"/>
</dbReference>
<gene>
    <name evidence="4" type="ORF">BECKH772A_GA0070896_101753</name>
    <name evidence="5" type="ORF">BECKH772B_GA0070898_101743</name>
    <name evidence="6" type="ORF">BECKH772C_GA0070978_101873</name>
</gene>
<reference evidence="5" key="1">
    <citation type="submission" date="2019-02" db="EMBL/GenBank/DDBJ databases">
        <authorList>
            <person name="Gruber-Vodicka R. H."/>
            <person name="Seah K. B. B."/>
        </authorList>
    </citation>
    <scope>NUCLEOTIDE SEQUENCE</scope>
    <source>
        <strain evidence="6">BECK_SA2B12</strain>
        <strain evidence="4">BECK_SA2B15</strain>
        <strain evidence="5">BECK_SA2B20</strain>
    </source>
</reference>
<dbReference type="SUPFAM" id="SSF53067">
    <property type="entry name" value="Actin-like ATPase domain"/>
    <property type="match status" value="1"/>
</dbReference>
<dbReference type="AlphaFoldDB" id="A0A450V5A6"/>
<dbReference type="InterPro" id="IPR043129">
    <property type="entry name" value="ATPase_NBD"/>
</dbReference>
<organism evidence="5">
    <name type="scientific">Candidatus Kentrum eta</name>
    <dbReference type="NCBI Taxonomy" id="2126337"/>
    <lineage>
        <taxon>Bacteria</taxon>
        <taxon>Pseudomonadati</taxon>
        <taxon>Pseudomonadota</taxon>
        <taxon>Gammaproteobacteria</taxon>
        <taxon>Candidatus Kentrum</taxon>
    </lineage>
</organism>
<evidence type="ECO:0000256" key="3">
    <source>
        <dbReference type="RuleBase" id="RU004046"/>
    </source>
</evidence>
<dbReference type="Gene3D" id="3.40.367.20">
    <property type="match status" value="1"/>
</dbReference>
<dbReference type="PANTHER" id="PTHR47450">
    <property type="entry name" value="GLUCOKINASE"/>
    <property type="match status" value="1"/>
</dbReference>
<dbReference type="GO" id="GO:0005524">
    <property type="term" value="F:ATP binding"/>
    <property type="evidence" value="ECO:0007669"/>
    <property type="project" value="InterPro"/>
</dbReference>
<evidence type="ECO:0000313" key="6">
    <source>
        <dbReference type="EMBL" id="VFK04526.1"/>
    </source>
</evidence>
<dbReference type="EMBL" id="CAADFG010000175">
    <property type="protein sequence ID" value="VFJ99877.1"/>
    <property type="molecule type" value="Genomic_DNA"/>
</dbReference>
<dbReference type="PANTHER" id="PTHR47450:SF1">
    <property type="entry name" value="GLUCOKINASE"/>
    <property type="match status" value="1"/>
</dbReference>
<protein>
    <submittedName>
        <fullName evidence="5">Glucokinase</fullName>
    </submittedName>
</protein>
<keyword evidence="2 5" id="KW-0418">Kinase</keyword>
<dbReference type="GO" id="GO:0005536">
    <property type="term" value="F:D-glucose binding"/>
    <property type="evidence" value="ECO:0007669"/>
    <property type="project" value="InterPro"/>
</dbReference>
<dbReference type="GO" id="GO:0006096">
    <property type="term" value="P:glycolytic process"/>
    <property type="evidence" value="ECO:0007669"/>
    <property type="project" value="InterPro"/>
</dbReference>
<comment type="similarity">
    <text evidence="3">Belongs to the bacterial glucokinase family.</text>
</comment>
<dbReference type="EMBL" id="CAADFJ010000187">
    <property type="protein sequence ID" value="VFK04526.1"/>
    <property type="molecule type" value="Genomic_DNA"/>
</dbReference>
<evidence type="ECO:0000313" key="5">
    <source>
        <dbReference type="EMBL" id="VFJ99950.1"/>
    </source>
</evidence>
<dbReference type="EMBL" id="CAADFI010000174">
    <property type="protein sequence ID" value="VFJ99950.1"/>
    <property type="molecule type" value="Genomic_DNA"/>
</dbReference>
<proteinExistence type="inferred from homology"/>
<name>A0A450V5A6_9GAMM</name>
<dbReference type="CDD" id="cd24008">
    <property type="entry name" value="ASKHA_NBD_GLK"/>
    <property type="match status" value="1"/>
</dbReference>
<dbReference type="InterPro" id="IPR003836">
    <property type="entry name" value="Glucokinase"/>
</dbReference>
<dbReference type="GO" id="GO:0004340">
    <property type="term" value="F:glucokinase activity"/>
    <property type="evidence" value="ECO:0007669"/>
    <property type="project" value="InterPro"/>
</dbReference>
<evidence type="ECO:0000256" key="1">
    <source>
        <dbReference type="ARBA" id="ARBA00022679"/>
    </source>
</evidence>
<dbReference type="Gene3D" id="3.30.420.40">
    <property type="match status" value="1"/>
</dbReference>